<proteinExistence type="predicted"/>
<feature type="transmembrane region" description="Helical" evidence="1">
    <location>
        <begin position="122"/>
        <end position="143"/>
    </location>
</feature>
<organism evidence="2 3">
    <name type="scientific">Paenibacillus monticola</name>
    <dbReference type="NCBI Taxonomy" id="2666075"/>
    <lineage>
        <taxon>Bacteria</taxon>
        <taxon>Bacillati</taxon>
        <taxon>Bacillota</taxon>
        <taxon>Bacilli</taxon>
        <taxon>Bacillales</taxon>
        <taxon>Paenibacillaceae</taxon>
        <taxon>Paenibacillus</taxon>
    </lineage>
</organism>
<dbReference type="RefSeq" id="WP_154117595.1">
    <property type="nucleotide sequence ID" value="NZ_WJXB01000002.1"/>
</dbReference>
<dbReference type="EMBL" id="WJXB01000002">
    <property type="protein sequence ID" value="MRN52587.1"/>
    <property type="molecule type" value="Genomic_DNA"/>
</dbReference>
<evidence type="ECO:0000313" key="3">
    <source>
        <dbReference type="Proteomes" id="UP000463051"/>
    </source>
</evidence>
<comment type="caution">
    <text evidence="2">The sequence shown here is derived from an EMBL/GenBank/DDBJ whole genome shotgun (WGS) entry which is preliminary data.</text>
</comment>
<evidence type="ECO:0000256" key="1">
    <source>
        <dbReference type="SAM" id="Phobius"/>
    </source>
</evidence>
<protein>
    <submittedName>
        <fullName evidence="2">Uncharacterized protein</fullName>
    </submittedName>
</protein>
<feature type="transmembrane region" description="Helical" evidence="1">
    <location>
        <begin position="222"/>
        <end position="243"/>
    </location>
</feature>
<evidence type="ECO:0000313" key="2">
    <source>
        <dbReference type="EMBL" id="MRN52587.1"/>
    </source>
</evidence>
<gene>
    <name evidence="2" type="ORF">GJB61_06205</name>
</gene>
<sequence length="316" mass="35249">MFFAAISGNSSLVLESTVSLQEDDKEGILLSSDVAYALFGTTEVTGYKVTLDDQEYTIRGLLRDGVSTVVVPLDSQAELTVKALAADTDGMDKMEREAVIGRFTDQHGITANPVDYQIFKSLAVLLSGILPVIISFIICIAFITRAAVLKNKPFFRVLFWAGAVLSLVTAIFLSTKGPVTIPPSLIPSRWSDFESWKRVYEANLKEVTQVIYILKEKPEIQYLTPLLKVLGFSVSAGLLLWVSSIGMKIDSIRKCFGYVAISFILVYLVILTVDSQDLFLDNQRILWLQYPYFLLGKYLLELSNQYIGKVRNLDQS</sequence>
<keyword evidence="1" id="KW-0812">Transmembrane</keyword>
<feature type="transmembrane region" description="Helical" evidence="1">
    <location>
        <begin position="155"/>
        <end position="175"/>
    </location>
</feature>
<keyword evidence="3" id="KW-1185">Reference proteome</keyword>
<name>A0A7X2H2Y1_9BACL</name>
<dbReference type="AlphaFoldDB" id="A0A7X2H2Y1"/>
<feature type="transmembrane region" description="Helical" evidence="1">
    <location>
        <begin position="255"/>
        <end position="273"/>
    </location>
</feature>
<keyword evidence="1" id="KW-0472">Membrane</keyword>
<keyword evidence="1" id="KW-1133">Transmembrane helix</keyword>
<accession>A0A7X2H2Y1</accession>
<reference evidence="2 3" key="1">
    <citation type="submission" date="2019-11" db="EMBL/GenBank/DDBJ databases">
        <title>Paenibacillus monticola sp. nov., a novel PGPR strain isolated from mountain sample in China.</title>
        <authorList>
            <person name="Zhao Q."/>
            <person name="Li H.-P."/>
            <person name="Zhang J.-L."/>
        </authorList>
    </citation>
    <scope>NUCLEOTIDE SEQUENCE [LARGE SCALE GENOMIC DNA]</scope>
    <source>
        <strain evidence="2 3">LC-T2</strain>
    </source>
</reference>
<dbReference type="Proteomes" id="UP000463051">
    <property type="component" value="Unassembled WGS sequence"/>
</dbReference>